<accession>A0A0A9AQI1</accession>
<evidence type="ECO:0000313" key="2">
    <source>
        <dbReference type="EMBL" id="JAD51160.1"/>
    </source>
</evidence>
<organism evidence="2">
    <name type="scientific">Arundo donax</name>
    <name type="common">Giant reed</name>
    <name type="synonym">Donax arundinaceus</name>
    <dbReference type="NCBI Taxonomy" id="35708"/>
    <lineage>
        <taxon>Eukaryota</taxon>
        <taxon>Viridiplantae</taxon>
        <taxon>Streptophyta</taxon>
        <taxon>Embryophyta</taxon>
        <taxon>Tracheophyta</taxon>
        <taxon>Spermatophyta</taxon>
        <taxon>Magnoliopsida</taxon>
        <taxon>Liliopsida</taxon>
        <taxon>Poales</taxon>
        <taxon>Poaceae</taxon>
        <taxon>PACMAD clade</taxon>
        <taxon>Arundinoideae</taxon>
        <taxon>Arundineae</taxon>
        <taxon>Arundo</taxon>
    </lineage>
</organism>
<sequence length="45" mass="4982">MEDENTEEEGGETSPTFSTGKANFFIPFTFSHNLAFFYGPSVMVA</sequence>
<reference evidence="2" key="1">
    <citation type="submission" date="2014-09" db="EMBL/GenBank/DDBJ databases">
        <authorList>
            <person name="Magalhaes I.L.F."/>
            <person name="Oliveira U."/>
            <person name="Santos F.R."/>
            <person name="Vidigal T.H.D.A."/>
            <person name="Brescovit A.D."/>
            <person name="Santos A.J."/>
        </authorList>
    </citation>
    <scope>NUCLEOTIDE SEQUENCE</scope>
    <source>
        <tissue evidence="2">Shoot tissue taken approximately 20 cm above the soil surface</tissue>
    </source>
</reference>
<feature type="region of interest" description="Disordered" evidence="1">
    <location>
        <begin position="1"/>
        <end position="20"/>
    </location>
</feature>
<name>A0A0A9AQI1_ARUDO</name>
<feature type="compositionally biased region" description="Acidic residues" evidence="1">
    <location>
        <begin position="1"/>
        <end position="11"/>
    </location>
</feature>
<reference evidence="2" key="2">
    <citation type="journal article" date="2015" name="Data Brief">
        <title>Shoot transcriptome of the giant reed, Arundo donax.</title>
        <authorList>
            <person name="Barrero R.A."/>
            <person name="Guerrero F.D."/>
            <person name="Moolhuijzen P."/>
            <person name="Goolsby J.A."/>
            <person name="Tidwell J."/>
            <person name="Bellgard S.E."/>
            <person name="Bellgard M.I."/>
        </authorList>
    </citation>
    <scope>NUCLEOTIDE SEQUENCE</scope>
    <source>
        <tissue evidence="2">Shoot tissue taken approximately 20 cm above the soil surface</tissue>
    </source>
</reference>
<dbReference type="EMBL" id="GBRH01246735">
    <property type="protein sequence ID" value="JAD51160.1"/>
    <property type="molecule type" value="Transcribed_RNA"/>
</dbReference>
<dbReference type="AlphaFoldDB" id="A0A0A9AQI1"/>
<proteinExistence type="predicted"/>
<protein>
    <submittedName>
        <fullName evidence="2">Uncharacterized protein</fullName>
    </submittedName>
</protein>
<evidence type="ECO:0000256" key="1">
    <source>
        <dbReference type="SAM" id="MobiDB-lite"/>
    </source>
</evidence>